<keyword evidence="2" id="KW-0472">Membrane</keyword>
<dbReference type="EMBL" id="CP031229">
    <property type="protein sequence ID" value="AXH97852.1"/>
    <property type="molecule type" value="Genomic_DNA"/>
</dbReference>
<reference evidence="3 4" key="1">
    <citation type="submission" date="2018-07" db="EMBL/GenBank/DDBJ databases">
        <title>Complete genome sequencing of Ornithinimicrobium sp. AMA3305.</title>
        <authorList>
            <person name="Bae J.-W."/>
        </authorList>
    </citation>
    <scope>NUCLEOTIDE SEQUENCE [LARGE SCALE GENOMIC DNA]</scope>
    <source>
        <strain evidence="3 4">AMA3305</strain>
    </source>
</reference>
<keyword evidence="2" id="KW-0812">Transmembrane</keyword>
<feature type="transmembrane region" description="Helical" evidence="2">
    <location>
        <begin position="20"/>
        <end position="48"/>
    </location>
</feature>
<gene>
    <name evidence="3" type="ORF">DV701_02465</name>
</gene>
<organism evidence="3 4">
    <name type="scientific">Ornithinimicrobium avium</name>
    <dbReference type="NCBI Taxonomy" id="2283195"/>
    <lineage>
        <taxon>Bacteria</taxon>
        <taxon>Bacillati</taxon>
        <taxon>Actinomycetota</taxon>
        <taxon>Actinomycetes</taxon>
        <taxon>Micrococcales</taxon>
        <taxon>Ornithinimicrobiaceae</taxon>
        <taxon>Ornithinimicrobium</taxon>
    </lineage>
</organism>
<accession>A0A345NS44</accession>
<evidence type="ECO:0000313" key="3">
    <source>
        <dbReference type="EMBL" id="AXH97852.1"/>
    </source>
</evidence>
<evidence type="ECO:0000313" key="4">
    <source>
        <dbReference type="Proteomes" id="UP000253790"/>
    </source>
</evidence>
<keyword evidence="4" id="KW-1185">Reference proteome</keyword>
<proteinExistence type="predicted"/>
<dbReference type="KEGG" id="orn:DV701_02465"/>
<dbReference type="InterPro" id="IPR021449">
    <property type="entry name" value="DUF3099"/>
</dbReference>
<evidence type="ECO:0000256" key="2">
    <source>
        <dbReference type="SAM" id="Phobius"/>
    </source>
</evidence>
<feature type="compositionally biased region" description="Basic and acidic residues" evidence="1">
    <location>
        <begin position="102"/>
        <end position="117"/>
    </location>
</feature>
<feature type="compositionally biased region" description="Basic and acidic residues" evidence="1">
    <location>
        <begin position="51"/>
        <end position="70"/>
    </location>
</feature>
<dbReference type="AlphaFoldDB" id="A0A345NS44"/>
<sequence>MWEYLAAMGFRLVAFPVSVWMLMNGIVVAGIILAAVAVIVPSVAVVLANNVDRRGTASRPERVTRPEPRLDPGTTAAPRGPTGHDVEGTVVSSHDTPYPGAHRPEDPTDEDPRREAS</sequence>
<keyword evidence="2" id="KW-1133">Transmembrane helix</keyword>
<dbReference type="Proteomes" id="UP000253790">
    <property type="component" value="Chromosome"/>
</dbReference>
<dbReference type="Pfam" id="PF11298">
    <property type="entry name" value="DUF3099"/>
    <property type="match status" value="1"/>
</dbReference>
<protein>
    <submittedName>
        <fullName evidence="3">DUF3099 domain-containing protein</fullName>
    </submittedName>
</protein>
<feature type="region of interest" description="Disordered" evidence="1">
    <location>
        <begin position="50"/>
        <end position="117"/>
    </location>
</feature>
<evidence type="ECO:0000256" key="1">
    <source>
        <dbReference type="SAM" id="MobiDB-lite"/>
    </source>
</evidence>
<name>A0A345NS44_9MICO</name>
<dbReference type="OrthoDB" id="4868138at2"/>